<feature type="transmembrane region" description="Helical" evidence="13">
    <location>
        <begin position="21"/>
        <end position="46"/>
    </location>
</feature>
<dbReference type="InterPro" id="IPR039421">
    <property type="entry name" value="Type_1_exporter"/>
</dbReference>
<comment type="similarity">
    <text evidence="2">Belongs to the ABC transporter superfamily.</text>
</comment>
<name>A0ABT8T6Z3_9HYPH</name>
<reference evidence="16" key="1">
    <citation type="journal article" date="2015" name="Int. J. Syst. Evol. Microbiol.">
        <title>Rhizobium oryzicola sp. nov., potential plant-growth-promoting endophytic bacteria isolated from rice roots.</title>
        <authorList>
            <person name="Zhang X.X."/>
            <person name="Gao J.S."/>
            <person name="Cao Y.H."/>
            <person name="Sheirdil R.A."/>
            <person name="Wang X.C."/>
            <person name="Zhang L."/>
        </authorList>
    </citation>
    <scope>NUCLEOTIDE SEQUENCE</scope>
    <source>
        <strain evidence="16">05753</strain>
    </source>
</reference>
<dbReference type="PANTHER" id="PTHR43394">
    <property type="entry name" value="ATP-DEPENDENT PERMEASE MDL1, MITOCHONDRIAL"/>
    <property type="match status" value="1"/>
</dbReference>
<feature type="domain" description="ABC transporter" evidence="14">
    <location>
        <begin position="335"/>
        <end position="569"/>
    </location>
</feature>
<dbReference type="PROSITE" id="PS00211">
    <property type="entry name" value="ABC_TRANSPORTER_1"/>
    <property type="match status" value="1"/>
</dbReference>
<comment type="caution">
    <text evidence="16">The sequence shown here is derived from an EMBL/GenBank/DDBJ whole genome shotgun (WGS) entry which is preliminary data.</text>
</comment>
<dbReference type="InterPro" id="IPR003439">
    <property type="entry name" value="ABC_transporter-like_ATP-bd"/>
</dbReference>
<feature type="transmembrane region" description="Helical" evidence="13">
    <location>
        <begin position="126"/>
        <end position="148"/>
    </location>
</feature>
<dbReference type="SUPFAM" id="SSF90123">
    <property type="entry name" value="ABC transporter transmembrane region"/>
    <property type="match status" value="1"/>
</dbReference>
<evidence type="ECO:0000256" key="7">
    <source>
        <dbReference type="ARBA" id="ARBA00022692"/>
    </source>
</evidence>
<dbReference type="PANTHER" id="PTHR43394:SF1">
    <property type="entry name" value="ATP-BINDING CASSETTE SUB-FAMILY B MEMBER 10, MITOCHONDRIAL"/>
    <property type="match status" value="1"/>
</dbReference>
<sequence length="590" mass="64396">MSLLQVYARALKYLGESRIRVSLVVIANIVLAVITIAEPILFGRIIDRISGGGDVTPILVLWGGFGVFNTVAYVLVAREADRLAHGRRATLLTEAFGRIISMPLAWHHQRGTSNALHTLLRASETLFGLWLEFMRTHLATAVALVLLVPTALSMDWRLSSVLIVLGVLYWIIGRVVMNRTKEGQASVEGHYHTVFSHVSDSISNVTVLHSYNRIEAETKALKGFTEKLLSAQYPVLDWWALASALNRMASTVSMLIILIIGVVLVGKGELKVGDIIAFIGFANLLIGRLDQMRQFATQIFEARSKLEDFFRLEDSVKDREEPASASELAGVRGEVEFRDVSFDFANTTQGVKDVSFVAKAGQTIAIVGPTGAGKTTLINLLQRVYEPQNGAILIDGVDIATVTRKSLRHSIATVFQDAGLLNRSISDNIRLGREGASDAEVTAAAEAAAATDFIESRLAGYETHVGERGNRLSGGERQRIAIARAILKNAPILVLDEATSALDVETEARVKEAIDRLRQNRTTFIIAHRLSTIRDADMVLFLDHGRIIEKGTFDELSARGGRFASLLKTSGLLADDTKPNAVITAQPQPA</sequence>
<evidence type="ECO:0000256" key="13">
    <source>
        <dbReference type="SAM" id="Phobius"/>
    </source>
</evidence>
<dbReference type="Pfam" id="PF00005">
    <property type="entry name" value="ABC_tran"/>
    <property type="match status" value="1"/>
</dbReference>
<dbReference type="Gene3D" id="3.40.50.300">
    <property type="entry name" value="P-loop containing nucleotide triphosphate hydrolases"/>
    <property type="match status" value="1"/>
</dbReference>
<keyword evidence="4" id="KW-1003">Cell membrane</keyword>
<feature type="transmembrane region" description="Helical" evidence="13">
    <location>
        <begin position="238"/>
        <end position="265"/>
    </location>
</feature>
<feature type="domain" description="ABC transmembrane type-1" evidence="15">
    <location>
        <begin position="23"/>
        <end position="301"/>
    </location>
</feature>
<evidence type="ECO:0000259" key="15">
    <source>
        <dbReference type="PROSITE" id="PS50929"/>
    </source>
</evidence>
<evidence type="ECO:0000256" key="8">
    <source>
        <dbReference type="ARBA" id="ARBA00022741"/>
    </source>
</evidence>
<dbReference type="SUPFAM" id="SSF52540">
    <property type="entry name" value="P-loop containing nucleoside triphosphate hydrolases"/>
    <property type="match status" value="1"/>
</dbReference>
<evidence type="ECO:0000256" key="12">
    <source>
        <dbReference type="ARBA" id="ARBA00023136"/>
    </source>
</evidence>
<dbReference type="PROSITE" id="PS50929">
    <property type="entry name" value="ABC_TM1F"/>
    <property type="match status" value="1"/>
</dbReference>
<keyword evidence="8" id="KW-0547">Nucleotide-binding</keyword>
<feature type="transmembrane region" description="Helical" evidence="13">
    <location>
        <begin position="160"/>
        <end position="177"/>
    </location>
</feature>
<accession>A0ABT8T6Z3</accession>
<keyword evidence="5" id="KW-0997">Cell inner membrane</keyword>
<dbReference type="CDD" id="cd03254">
    <property type="entry name" value="ABCC_Glucan_exporter_like"/>
    <property type="match status" value="1"/>
</dbReference>
<dbReference type="InterPro" id="IPR011527">
    <property type="entry name" value="ABC1_TM_dom"/>
</dbReference>
<keyword evidence="9 16" id="KW-0067">ATP-binding</keyword>
<dbReference type="Proteomes" id="UP001169006">
    <property type="component" value="Unassembled WGS sequence"/>
</dbReference>
<dbReference type="CDD" id="cd18562">
    <property type="entry name" value="ABC_6TM_NdvA_beta-glucan_exporter_like"/>
    <property type="match status" value="1"/>
</dbReference>
<dbReference type="GO" id="GO:0005524">
    <property type="term" value="F:ATP binding"/>
    <property type="evidence" value="ECO:0007669"/>
    <property type="project" value="UniProtKB-KW"/>
</dbReference>
<proteinExistence type="inferred from homology"/>
<evidence type="ECO:0000256" key="5">
    <source>
        <dbReference type="ARBA" id="ARBA00022519"/>
    </source>
</evidence>
<evidence type="ECO:0000313" key="17">
    <source>
        <dbReference type="Proteomes" id="UP001169006"/>
    </source>
</evidence>
<dbReference type="InterPro" id="IPR017871">
    <property type="entry name" value="ABC_transporter-like_CS"/>
</dbReference>
<keyword evidence="17" id="KW-1185">Reference proteome</keyword>
<evidence type="ECO:0000259" key="14">
    <source>
        <dbReference type="PROSITE" id="PS50893"/>
    </source>
</evidence>
<organism evidence="16 17">
    <name type="scientific">Rhizobium oryzicola</name>
    <dbReference type="NCBI Taxonomy" id="1232668"/>
    <lineage>
        <taxon>Bacteria</taxon>
        <taxon>Pseudomonadati</taxon>
        <taxon>Pseudomonadota</taxon>
        <taxon>Alphaproteobacteria</taxon>
        <taxon>Hyphomicrobiales</taxon>
        <taxon>Rhizobiaceae</taxon>
        <taxon>Rhizobium/Agrobacterium group</taxon>
        <taxon>Rhizobium</taxon>
    </lineage>
</organism>
<dbReference type="NCBIfam" id="NF010178">
    <property type="entry name" value="PRK13657.1"/>
    <property type="match status" value="1"/>
</dbReference>
<dbReference type="Pfam" id="PF00664">
    <property type="entry name" value="ABC_membrane"/>
    <property type="match status" value="1"/>
</dbReference>
<keyword evidence="7 13" id="KW-0812">Transmembrane</keyword>
<dbReference type="InterPro" id="IPR036640">
    <property type="entry name" value="ABC1_TM_sf"/>
</dbReference>
<evidence type="ECO:0000256" key="11">
    <source>
        <dbReference type="ARBA" id="ARBA00022989"/>
    </source>
</evidence>
<keyword evidence="6" id="KW-0762">Sugar transport</keyword>
<gene>
    <name evidence="16" type="ORF">Q2T52_23960</name>
</gene>
<dbReference type="Gene3D" id="1.20.1560.10">
    <property type="entry name" value="ABC transporter type 1, transmembrane domain"/>
    <property type="match status" value="1"/>
</dbReference>
<evidence type="ECO:0000256" key="9">
    <source>
        <dbReference type="ARBA" id="ARBA00022840"/>
    </source>
</evidence>
<evidence type="ECO:0000256" key="4">
    <source>
        <dbReference type="ARBA" id="ARBA00022475"/>
    </source>
</evidence>
<evidence type="ECO:0000256" key="1">
    <source>
        <dbReference type="ARBA" id="ARBA00004651"/>
    </source>
</evidence>
<dbReference type="SMART" id="SM00382">
    <property type="entry name" value="AAA"/>
    <property type="match status" value="1"/>
</dbReference>
<keyword evidence="10" id="KW-1278">Translocase</keyword>
<evidence type="ECO:0000313" key="16">
    <source>
        <dbReference type="EMBL" id="MDO1585157.1"/>
    </source>
</evidence>
<dbReference type="InterPro" id="IPR003593">
    <property type="entry name" value="AAA+_ATPase"/>
</dbReference>
<evidence type="ECO:0000256" key="6">
    <source>
        <dbReference type="ARBA" id="ARBA00022597"/>
    </source>
</evidence>
<evidence type="ECO:0000256" key="2">
    <source>
        <dbReference type="ARBA" id="ARBA00005417"/>
    </source>
</evidence>
<comment type="subcellular location">
    <subcellularLocation>
        <location evidence="1">Cell membrane</location>
        <topology evidence="1">Multi-pass membrane protein</topology>
    </subcellularLocation>
</comment>
<keyword evidence="12 13" id="KW-0472">Membrane</keyword>
<evidence type="ECO:0000256" key="3">
    <source>
        <dbReference type="ARBA" id="ARBA00022448"/>
    </source>
</evidence>
<keyword evidence="3" id="KW-0813">Transport</keyword>
<protein>
    <submittedName>
        <fullName evidence="16">Glucan ABC transporter ATP-binding protein/ permease</fullName>
    </submittedName>
</protein>
<feature type="transmembrane region" description="Helical" evidence="13">
    <location>
        <begin position="58"/>
        <end position="77"/>
    </location>
</feature>
<dbReference type="EMBL" id="JAUKWQ010000013">
    <property type="protein sequence ID" value="MDO1585157.1"/>
    <property type="molecule type" value="Genomic_DNA"/>
</dbReference>
<reference evidence="16" key="2">
    <citation type="submission" date="2023-07" db="EMBL/GenBank/DDBJ databases">
        <authorList>
            <person name="Sun H."/>
        </authorList>
    </citation>
    <scope>NUCLEOTIDE SEQUENCE</scope>
    <source>
        <strain evidence="16">05753</strain>
    </source>
</reference>
<keyword evidence="11 13" id="KW-1133">Transmembrane helix</keyword>
<evidence type="ECO:0000256" key="10">
    <source>
        <dbReference type="ARBA" id="ARBA00022967"/>
    </source>
</evidence>
<dbReference type="NCBIfam" id="TIGR01192">
    <property type="entry name" value="chvA"/>
    <property type="match status" value="1"/>
</dbReference>
<dbReference type="PROSITE" id="PS50893">
    <property type="entry name" value="ABC_TRANSPORTER_2"/>
    <property type="match status" value="1"/>
</dbReference>
<dbReference type="InterPro" id="IPR005896">
    <property type="entry name" value="NdvA"/>
</dbReference>
<dbReference type="InterPro" id="IPR027417">
    <property type="entry name" value="P-loop_NTPase"/>
</dbReference>
<dbReference type="RefSeq" id="WP_302079446.1">
    <property type="nucleotide sequence ID" value="NZ_JAUKWQ010000013.1"/>
</dbReference>